<dbReference type="EC" id="2.7.1.175" evidence="4"/>
<reference evidence="17 18" key="1">
    <citation type="submission" date="2021-03" db="EMBL/GenBank/DDBJ databases">
        <title>Sequencing the genomes of 1000 actinobacteria strains.</title>
        <authorList>
            <person name="Klenk H.-P."/>
        </authorList>
    </citation>
    <scope>NUCLEOTIDE SEQUENCE [LARGE SCALE GENOMIC DNA]</scope>
    <source>
        <strain evidence="17 18">DSM 24221</strain>
    </source>
</reference>
<evidence type="ECO:0000256" key="6">
    <source>
        <dbReference type="ARBA" id="ARBA00022600"/>
    </source>
</evidence>
<name>A0ABS4ZHL8_9MICO</name>
<evidence type="ECO:0000256" key="14">
    <source>
        <dbReference type="ARBA" id="ARBA00049067"/>
    </source>
</evidence>
<keyword evidence="18" id="KW-1185">Reference proteome</keyword>
<evidence type="ECO:0000256" key="4">
    <source>
        <dbReference type="ARBA" id="ARBA00011962"/>
    </source>
</evidence>
<evidence type="ECO:0000256" key="1">
    <source>
        <dbReference type="ARBA" id="ARBA00004964"/>
    </source>
</evidence>
<comment type="catalytic activity">
    <reaction evidence="14">
        <text>D-maltose + ATP = alpha-maltose 1-phosphate + ADP + H(+)</text>
        <dbReference type="Rhea" id="RHEA:31915"/>
        <dbReference type="ChEBI" id="CHEBI:15378"/>
        <dbReference type="ChEBI" id="CHEBI:17306"/>
        <dbReference type="ChEBI" id="CHEBI:30616"/>
        <dbReference type="ChEBI" id="CHEBI:63576"/>
        <dbReference type="ChEBI" id="CHEBI:456216"/>
        <dbReference type="EC" id="2.7.1.175"/>
    </reaction>
</comment>
<comment type="pathway">
    <text evidence="1">Glycan biosynthesis; glycogen biosynthesis.</text>
</comment>
<protein>
    <recommendedName>
        <fullName evidence="5">Maltokinase</fullName>
        <ecNumber evidence="4">2.7.1.175</ecNumber>
    </recommendedName>
    <alternativeName>
        <fullName evidence="13">Maltose-1-phosphate synthase</fullName>
    </alternativeName>
</protein>
<dbReference type="SUPFAM" id="SSF56112">
    <property type="entry name" value="Protein kinase-like (PK-like)"/>
    <property type="match status" value="1"/>
</dbReference>
<evidence type="ECO:0000256" key="9">
    <source>
        <dbReference type="ARBA" id="ARBA00022777"/>
    </source>
</evidence>
<evidence type="ECO:0000256" key="3">
    <source>
        <dbReference type="ARBA" id="ARBA00011245"/>
    </source>
</evidence>
<keyword evidence="9" id="KW-0418">Kinase</keyword>
<organism evidence="17 18">
    <name type="scientific">Microbacterium amylolyticum</name>
    <dbReference type="NCBI Taxonomy" id="936337"/>
    <lineage>
        <taxon>Bacteria</taxon>
        <taxon>Bacillati</taxon>
        <taxon>Actinomycetota</taxon>
        <taxon>Actinomycetes</taxon>
        <taxon>Micrococcales</taxon>
        <taxon>Microbacteriaceae</taxon>
        <taxon>Microbacterium</taxon>
    </lineage>
</organism>
<keyword evidence="8" id="KW-0547">Nucleotide-binding</keyword>
<dbReference type="Pfam" id="PF01636">
    <property type="entry name" value="APH"/>
    <property type="match status" value="1"/>
</dbReference>
<keyword evidence="11" id="KW-0320">Glycogen biosynthesis</keyword>
<keyword evidence="7 17" id="KW-0808">Transferase</keyword>
<comment type="similarity">
    <text evidence="2">Belongs to the aminoglycoside phosphotransferase family.</text>
</comment>
<evidence type="ECO:0000313" key="17">
    <source>
        <dbReference type="EMBL" id="MBP2436485.1"/>
    </source>
</evidence>
<gene>
    <name evidence="17" type="ORF">JOF34_001071</name>
</gene>
<dbReference type="GO" id="GO:0016740">
    <property type="term" value="F:transferase activity"/>
    <property type="evidence" value="ECO:0007669"/>
    <property type="project" value="UniProtKB-KW"/>
</dbReference>
<proteinExistence type="inferred from homology"/>
<dbReference type="InterPro" id="IPR002575">
    <property type="entry name" value="Aminoglycoside_PTrfase"/>
</dbReference>
<evidence type="ECO:0000256" key="5">
    <source>
        <dbReference type="ARBA" id="ARBA00013882"/>
    </source>
</evidence>
<evidence type="ECO:0000256" key="10">
    <source>
        <dbReference type="ARBA" id="ARBA00022840"/>
    </source>
</evidence>
<evidence type="ECO:0000256" key="7">
    <source>
        <dbReference type="ARBA" id="ARBA00022679"/>
    </source>
</evidence>
<dbReference type="Gene3D" id="3.90.1200.10">
    <property type="match status" value="1"/>
</dbReference>
<evidence type="ECO:0000259" key="15">
    <source>
        <dbReference type="Pfam" id="PF01636"/>
    </source>
</evidence>
<comment type="caution">
    <text evidence="17">The sequence shown here is derived from an EMBL/GenBank/DDBJ whole genome shotgun (WGS) entry which is preliminary data.</text>
</comment>
<dbReference type="InterPro" id="IPR040999">
    <property type="entry name" value="Mak_N_cap"/>
</dbReference>
<dbReference type="Proteomes" id="UP001519362">
    <property type="component" value="Unassembled WGS sequence"/>
</dbReference>
<evidence type="ECO:0000313" key="18">
    <source>
        <dbReference type="Proteomes" id="UP001519362"/>
    </source>
</evidence>
<evidence type="ECO:0000259" key="16">
    <source>
        <dbReference type="Pfam" id="PF18085"/>
    </source>
</evidence>
<evidence type="ECO:0000256" key="11">
    <source>
        <dbReference type="ARBA" id="ARBA00023056"/>
    </source>
</evidence>
<evidence type="ECO:0000256" key="8">
    <source>
        <dbReference type="ARBA" id="ARBA00022741"/>
    </source>
</evidence>
<dbReference type="EMBL" id="JAGIOL010000001">
    <property type="protein sequence ID" value="MBP2436485.1"/>
    <property type="molecule type" value="Genomic_DNA"/>
</dbReference>
<dbReference type="InterPro" id="IPR011009">
    <property type="entry name" value="Kinase-like_dom_sf"/>
</dbReference>
<accession>A0ABS4ZHL8</accession>
<comment type="subunit">
    <text evidence="3">Monomer.</text>
</comment>
<sequence>MMMPLPTPSALEAYLVRTRWFGGKGRPFHVMGVRPLARSLATEDAIWRGRSDDETAGPDVVVLIVDVAYEDDQGGAESYQVPISTYSVSQPRIDHALVGVFDDVWAYDAVHDRDAMALWLKTFCRGTQEEPFESDGMRFHRLDVSGVQLDADAPSSPLTVEQSNSSVRFGEQTIMKLFRHVQTGVNPDIEIAAELTRAGSENVADLYGWIEGEFDGAVVQLGMLQRFLRASTDGFDLALASVRSVLADPSLHPATYAAEARELAKAIARIHLVLRERFDQTVLGTDATLALANGMRERLDAAILVVPQLDAHAPRLRALFDRVAGLNSLAVQRVHGDLHLGQALRTPDGWRIVDFEGEPSKPLEERRRLDSPWRDVAGLIRSFDYAPAVVQMSSTEPNDDGRSRQSDAWAHTARGVFIQAYAEELGTGGLTEDEAILLDAYIADKAVYETVYETRSRPAWVSIPMTAISRLGRAEETA</sequence>
<keyword evidence="12" id="KW-0119">Carbohydrate metabolism</keyword>
<keyword evidence="10" id="KW-0067">ATP-binding</keyword>
<evidence type="ECO:0000256" key="13">
    <source>
        <dbReference type="ARBA" id="ARBA00031251"/>
    </source>
</evidence>
<evidence type="ECO:0000256" key="2">
    <source>
        <dbReference type="ARBA" id="ARBA00006219"/>
    </source>
</evidence>
<feature type="domain" description="Aminoglycoside phosphotransferase" evidence="15">
    <location>
        <begin position="247"/>
        <end position="365"/>
    </location>
</feature>
<keyword evidence="6" id="KW-0321">Glycogen metabolism</keyword>
<evidence type="ECO:0000256" key="12">
    <source>
        <dbReference type="ARBA" id="ARBA00023277"/>
    </source>
</evidence>
<dbReference type="Pfam" id="PF18085">
    <property type="entry name" value="Mak_N_cap"/>
    <property type="match status" value="1"/>
</dbReference>
<feature type="domain" description="Maltokinase N-terminal cap" evidence="16">
    <location>
        <begin position="14"/>
        <end position="112"/>
    </location>
</feature>